<evidence type="ECO:0000313" key="5">
    <source>
        <dbReference type="Proteomes" id="UP000240760"/>
    </source>
</evidence>
<dbReference type="Proteomes" id="UP000240760">
    <property type="component" value="Unassembled WGS sequence"/>
</dbReference>
<evidence type="ECO:0000256" key="1">
    <source>
        <dbReference type="ARBA" id="ARBA00010609"/>
    </source>
</evidence>
<dbReference type="OrthoDB" id="2121828at2759"/>
<dbReference type="Pfam" id="PF07732">
    <property type="entry name" value="Cu-oxidase_3"/>
    <property type="match status" value="1"/>
</dbReference>
<protein>
    <submittedName>
        <fullName evidence="4">Multicopper oxidase</fullName>
    </submittedName>
</protein>
<evidence type="ECO:0000256" key="2">
    <source>
        <dbReference type="SAM" id="SignalP"/>
    </source>
</evidence>
<sequence length="119" mass="13136">MRAANDPRANTWRLISAGFLLVSLSRIVGHAAATTGPQVHDATFIPDHVLRVTSEEIGIGGIRRYSTLINGTLPGPEIHIPEDKVVWIRVYNDMEDGNLTMVRMAHLPNPISAAWRSSR</sequence>
<dbReference type="Gene3D" id="2.60.40.420">
    <property type="entry name" value="Cupredoxins - blue copper proteins"/>
    <property type="match status" value="1"/>
</dbReference>
<dbReference type="InterPro" id="IPR011707">
    <property type="entry name" value="Cu-oxidase-like_N"/>
</dbReference>
<gene>
    <name evidence="4" type="ORF">M440DRAFT_1388548</name>
</gene>
<keyword evidence="2" id="KW-0732">Signal</keyword>
<name>A0A2T4CF84_TRILO</name>
<evidence type="ECO:0000313" key="4">
    <source>
        <dbReference type="EMBL" id="PTB80213.1"/>
    </source>
</evidence>
<evidence type="ECO:0000259" key="3">
    <source>
        <dbReference type="Pfam" id="PF07732"/>
    </source>
</evidence>
<dbReference type="STRING" id="983965.A0A2T4CF84"/>
<feature type="chain" id="PRO_5015617220" evidence="2">
    <location>
        <begin position="34"/>
        <end position="119"/>
    </location>
</feature>
<feature type="signal peptide" evidence="2">
    <location>
        <begin position="1"/>
        <end position="33"/>
    </location>
</feature>
<accession>A0A2T4CF84</accession>
<dbReference type="SUPFAM" id="SSF49503">
    <property type="entry name" value="Cupredoxins"/>
    <property type="match status" value="1"/>
</dbReference>
<reference evidence="4 5" key="1">
    <citation type="submission" date="2016-07" db="EMBL/GenBank/DDBJ databases">
        <title>Multiple horizontal gene transfer events from other fungi enriched the ability of initially mycotrophic Trichoderma (Ascomycota) to feed on dead plant biomass.</title>
        <authorList>
            <consortium name="DOE Joint Genome Institute"/>
            <person name="Aerts A."/>
            <person name="Atanasova L."/>
            <person name="Chenthamara K."/>
            <person name="Zhang J."/>
            <person name="Grujic M."/>
            <person name="Henrissat B."/>
            <person name="Kuo A."/>
            <person name="Salamov A."/>
            <person name="Lipzen A."/>
            <person name="Labutti K."/>
            <person name="Barry K."/>
            <person name="Miao Y."/>
            <person name="Rahimi M.J."/>
            <person name="Shen Q."/>
            <person name="Grigoriev I.V."/>
            <person name="Kubicek C.P."/>
            <person name="Druzhinina I.S."/>
        </authorList>
    </citation>
    <scope>NUCLEOTIDE SEQUENCE [LARGE SCALE GENOMIC DNA]</scope>
    <source>
        <strain evidence="4 5">ATCC 18648</strain>
    </source>
</reference>
<dbReference type="InterPro" id="IPR008972">
    <property type="entry name" value="Cupredoxin"/>
</dbReference>
<dbReference type="EMBL" id="KZ679127">
    <property type="protein sequence ID" value="PTB80213.1"/>
    <property type="molecule type" value="Genomic_DNA"/>
</dbReference>
<keyword evidence="5" id="KW-1185">Reference proteome</keyword>
<feature type="domain" description="Plastocyanin-like" evidence="3">
    <location>
        <begin position="60"/>
        <end position="99"/>
    </location>
</feature>
<proteinExistence type="inferred from homology"/>
<comment type="similarity">
    <text evidence="1">Belongs to the multicopper oxidase family.</text>
</comment>
<dbReference type="GO" id="GO:0005507">
    <property type="term" value="F:copper ion binding"/>
    <property type="evidence" value="ECO:0007669"/>
    <property type="project" value="InterPro"/>
</dbReference>
<organism evidence="4 5">
    <name type="scientific">Trichoderma longibrachiatum ATCC 18648</name>
    <dbReference type="NCBI Taxonomy" id="983965"/>
    <lineage>
        <taxon>Eukaryota</taxon>
        <taxon>Fungi</taxon>
        <taxon>Dikarya</taxon>
        <taxon>Ascomycota</taxon>
        <taxon>Pezizomycotina</taxon>
        <taxon>Sordariomycetes</taxon>
        <taxon>Hypocreomycetidae</taxon>
        <taxon>Hypocreales</taxon>
        <taxon>Hypocreaceae</taxon>
        <taxon>Trichoderma</taxon>
    </lineage>
</organism>
<dbReference type="AlphaFoldDB" id="A0A2T4CF84"/>